<proteinExistence type="predicted"/>
<sequence>MLNLPSLIPTAGTKTAPGTAAQTPFRARQQASASRQHTRNLEAGMAGVARVTSLLKEVQLGENEKREVLKEAATKQAEAEARKLQTSQTIFDAEKLRLEALPKPASGNAAIAEDVQMPLRDPYMTSNESAPAARLPSLELREKIWKSLQLQPVSPQGPIVGPFAVALPSWIDFHDLIFGPRGSLVTKLRSGMYNRDLHVSWAVDKGRAVALVVGPHPEFTHSAENRNLWKELRNLWLKVLEWVLLACQGNPFRLVDFLGDYQILEIEVNLLLDSEILGRLMEAWEKLSTDPVQSSAMAAAKKANLIAWTPRIFAMLKYPGTPLLLHSWVHECWENRDEMKERVGVARYLWSQHDHVAAFIWQRQMMDEIKAYEEYQT</sequence>
<comment type="caution">
    <text evidence="2">The sequence shown here is derived from an EMBL/GenBank/DDBJ whole genome shotgun (WGS) entry which is preliminary data.</text>
</comment>
<dbReference type="AlphaFoldDB" id="A0A9P8IM29"/>
<name>A0A9P8IM29_9HYPO</name>
<dbReference type="GeneID" id="68317118"/>
<dbReference type="KEGG" id="fmu:J7337_009262"/>
<organism evidence="2 3">
    <name type="scientific">Fusarium musae</name>
    <dbReference type="NCBI Taxonomy" id="1042133"/>
    <lineage>
        <taxon>Eukaryota</taxon>
        <taxon>Fungi</taxon>
        <taxon>Dikarya</taxon>
        <taxon>Ascomycota</taxon>
        <taxon>Pezizomycotina</taxon>
        <taxon>Sordariomycetes</taxon>
        <taxon>Hypocreomycetidae</taxon>
        <taxon>Hypocreales</taxon>
        <taxon>Nectriaceae</taxon>
        <taxon>Fusarium</taxon>
    </lineage>
</organism>
<evidence type="ECO:0000313" key="3">
    <source>
        <dbReference type="Proteomes" id="UP000827133"/>
    </source>
</evidence>
<protein>
    <submittedName>
        <fullName evidence="2">Uncharacterized protein</fullName>
    </submittedName>
</protein>
<dbReference type="EMBL" id="JAHBCI010000007">
    <property type="protein sequence ID" value="KAG9498457.1"/>
    <property type="molecule type" value="Genomic_DNA"/>
</dbReference>
<keyword evidence="3" id="KW-1185">Reference proteome</keyword>
<reference evidence="2" key="1">
    <citation type="journal article" date="2021" name="Mol. Plant Microbe Interact.">
        <title>Telomere to telomere genome assembly of Fusarium musae F31, causal agent of crown rot disease of banana.</title>
        <authorList>
            <person name="Degradi L."/>
            <person name="Tava V."/>
            <person name="Kunova A."/>
            <person name="Cortesi P."/>
            <person name="Saracchi M."/>
            <person name="Pasquali M."/>
        </authorList>
    </citation>
    <scope>NUCLEOTIDE SEQUENCE</scope>
    <source>
        <strain evidence="2">F31</strain>
    </source>
</reference>
<accession>A0A9P8IM29</accession>
<dbReference type="RefSeq" id="XP_044677457.1">
    <property type="nucleotide sequence ID" value="XM_044826863.1"/>
</dbReference>
<dbReference type="Proteomes" id="UP000827133">
    <property type="component" value="Unassembled WGS sequence"/>
</dbReference>
<feature type="compositionally biased region" description="Low complexity" evidence="1">
    <location>
        <begin position="9"/>
        <end position="22"/>
    </location>
</feature>
<gene>
    <name evidence="2" type="ORF">J7337_009262</name>
</gene>
<feature type="region of interest" description="Disordered" evidence="1">
    <location>
        <begin position="1"/>
        <end position="22"/>
    </location>
</feature>
<evidence type="ECO:0000256" key="1">
    <source>
        <dbReference type="SAM" id="MobiDB-lite"/>
    </source>
</evidence>
<evidence type="ECO:0000313" key="2">
    <source>
        <dbReference type="EMBL" id="KAG9498457.1"/>
    </source>
</evidence>